<dbReference type="EMBL" id="CAUYUJ010019274">
    <property type="protein sequence ID" value="CAK0889871.1"/>
    <property type="molecule type" value="Genomic_DNA"/>
</dbReference>
<keyword evidence="2" id="KW-1185">Reference proteome</keyword>
<feature type="non-terminal residue" evidence="1">
    <location>
        <position position="240"/>
    </location>
</feature>
<organism evidence="1 2">
    <name type="scientific">Prorocentrum cordatum</name>
    <dbReference type="NCBI Taxonomy" id="2364126"/>
    <lineage>
        <taxon>Eukaryota</taxon>
        <taxon>Sar</taxon>
        <taxon>Alveolata</taxon>
        <taxon>Dinophyceae</taxon>
        <taxon>Prorocentrales</taxon>
        <taxon>Prorocentraceae</taxon>
        <taxon>Prorocentrum</taxon>
    </lineage>
</organism>
<accession>A0ABN9WX74</accession>
<protein>
    <submittedName>
        <fullName evidence="1">Uncharacterized protein</fullName>
    </submittedName>
</protein>
<evidence type="ECO:0000313" key="2">
    <source>
        <dbReference type="Proteomes" id="UP001189429"/>
    </source>
</evidence>
<proteinExistence type="predicted"/>
<name>A0ABN9WX74_9DINO</name>
<gene>
    <name evidence="1" type="ORF">PCOR1329_LOCUS70269</name>
</gene>
<sequence length="240" mass="27322">MPLLRQATRSQSLEREALLCQAEGPEVAALTTAAIEHIARVEATNTTGWRQPFTTLLAGAISRRGRKELSFKGASSELIRKGETARALEVDNLILKGCLRVVPKREEQEVRTKWSSRFIPGRFVMTEKEEEGQPTRIKARWCLRGYLDPDLSELIREGKLQSPTITPFGRAVCLQMVASHQWDLQFGDVHCAFPEAIQLLRERFPFRKWQTHTGEFCGTHYTQDPETKTIQGNQAKFVEK</sequence>
<dbReference type="Proteomes" id="UP001189429">
    <property type="component" value="Unassembled WGS sequence"/>
</dbReference>
<evidence type="ECO:0000313" key="1">
    <source>
        <dbReference type="EMBL" id="CAK0889871.1"/>
    </source>
</evidence>
<comment type="caution">
    <text evidence="1">The sequence shown here is derived from an EMBL/GenBank/DDBJ whole genome shotgun (WGS) entry which is preliminary data.</text>
</comment>
<reference evidence="1" key="1">
    <citation type="submission" date="2023-10" db="EMBL/GenBank/DDBJ databases">
        <authorList>
            <person name="Chen Y."/>
            <person name="Shah S."/>
            <person name="Dougan E. K."/>
            <person name="Thang M."/>
            <person name="Chan C."/>
        </authorList>
    </citation>
    <scope>NUCLEOTIDE SEQUENCE [LARGE SCALE GENOMIC DNA]</scope>
</reference>